<keyword evidence="3" id="KW-0687">Ribonucleoprotein</keyword>
<dbReference type="Gene3D" id="1.10.10.10">
    <property type="entry name" value="Winged helix-like DNA-binding domain superfamily/Winged helix DNA-binding domain"/>
    <property type="match status" value="1"/>
</dbReference>
<dbReference type="AlphaFoldDB" id="A0A3Q3X9S3"/>
<organism evidence="5 6">
    <name type="scientific">Mola mola</name>
    <name type="common">Ocean sunfish</name>
    <name type="synonym">Tetraodon mola</name>
    <dbReference type="NCBI Taxonomy" id="94237"/>
    <lineage>
        <taxon>Eukaryota</taxon>
        <taxon>Metazoa</taxon>
        <taxon>Chordata</taxon>
        <taxon>Craniata</taxon>
        <taxon>Vertebrata</taxon>
        <taxon>Euteleostomi</taxon>
        <taxon>Actinopterygii</taxon>
        <taxon>Neopterygii</taxon>
        <taxon>Teleostei</taxon>
        <taxon>Neoteleostei</taxon>
        <taxon>Acanthomorphata</taxon>
        <taxon>Eupercaria</taxon>
        <taxon>Tetraodontiformes</taxon>
        <taxon>Molidae</taxon>
        <taxon>Mola</taxon>
    </lineage>
</organism>
<evidence type="ECO:0000313" key="5">
    <source>
        <dbReference type="Ensembl" id="ENSMMOP00000018994.1"/>
    </source>
</evidence>
<name>A0A3Q3X9S3_MOLML</name>
<dbReference type="Pfam" id="PF03501">
    <property type="entry name" value="S10_plectin"/>
    <property type="match status" value="1"/>
</dbReference>
<keyword evidence="6" id="KW-1185">Reference proteome</keyword>
<dbReference type="Proteomes" id="UP000261620">
    <property type="component" value="Unplaced"/>
</dbReference>
<evidence type="ECO:0000259" key="4">
    <source>
        <dbReference type="Pfam" id="PF03501"/>
    </source>
</evidence>
<dbReference type="PANTHER" id="PTHR12146:SF25">
    <property type="entry name" value="PLECTIN_ES10 N-TERMINAL DOMAIN-CONTAINING PROTEIN"/>
    <property type="match status" value="1"/>
</dbReference>
<feature type="domain" description="Plectin/eS10 N-terminal" evidence="4">
    <location>
        <begin position="5"/>
        <end position="95"/>
    </location>
</feature>
<dbReference type="PANTHER" id="PTHR12146">
    <property type="entry name" value="40S RIBOSOMAL PROTEIN S10"/>
    <property type="match status" value="1"/>
</dbReference>
<proteinExistence type="inferred from homology"/>
<reference evidence="5" key="2">
    <citation type="submission" date="2025-09" db="UniProtKB">
        <authorList>
            <consortium name="Ensembl"/>
        </authorList>
    </citation>
    <scope>IDENTIFICATION</scope>
</reference>
<dbReference type="Ensembl" id="ENSMMOT00000019309.1">
    <property type="protein sequence ID" value="ENSMMOP00000018994.1"/>
    <property type="gene ID" value="ENSMMOG00000014380.1"/>
</dbReference>
<sequence length="191" mass="21819">MVLPLAHLRLIYEQLFQDGVIVAKKDKRPQSMHPDVRGVSNLQVICAMASLKSKGFVRETFAWKHAYCYVTNEGTVYLRDYLHLPSEIVPTSLQRVRRPAPSARVRRVEGHTPHILKPNVTERHISYRMGTGEGRISRDSNVSVDQPGVRTQTFLKRHEDFSGRGSPDEMPLCPACEEHKLQTTKTIAQRY</sequence>
<keyword evidence="2" id="KW-0689">Ribosomal protein</keyword>
<protein>
    <recommendedName>
        <fullName evidence="4">Plectin/eS10 N-terminal domain-containing protein</fullName>
    </recommendedName>
</protein>
<comment type="similarity">
    <text evidence="1">Belongs to the eukaryotic ribosomal protein eS10 family.</text>
</comment>
<evidence type="ECO:0000256" key="1">
    <source>
        <dbReference type="ARBA" id="ARBA00007278"/>
    </source>
</evidence>
<accession>A0A3Q3X9S3</accession>
<evidence type="ECO:0000256" key="2">
    <source>
        <dbReference type="ARBA" id="ARBA00022980"/>
    </source>
</evidence>
<dbReference type="InterPro" id="IPR037447">
    <property type="entry name" value="Ribosomal_eS10"/>
</dbReference>
<dbReference type="GO" id="GO:0003723">
    <property type="term" value="F:RNA binding"/>
    <property type="evidence" value="ECO:0007669"/>
    <property type="project" value="TreeGrafter"/>
</dbReference>
<reference evidence="5" key="1">
    <citation type="submission" date="2025-08" db="UniProtKB">
        <authorList>
            <consortium name="Ensembl"/>
        </authorList>
    </citation>
    <scope>IDENTIFICATION</scope>
</reference>
<dbReference type="InterPro" id="IPR036388">
    <property type="entry name" value="WH-like_DNA-bd_sf"/>
</dbReference>
<evidence type="ECO:0000313" key="6">
    <source>
        <dbReference type="Proteomes" id="UP000261620"/>
    </source>
</evidence>
<dbReference type="InterPro" id="IPR005326">
    <property type="entry name" value="Plectin_eS10_N"/>
</dbReference>
<dbReference type="GO" id="GO:0022627">
    <property type="term" value="C:cytosolic small ribosomal subunit"/>
    <property type="evidence" value="ECO:0007669"/>
    <property type="project" value="TreeGrafter"/>
</dbReference>
<evidence type="ECO:0000256" key="3">
    <source>
        <dbReference type="ARBA" id="ARBA00023274"/>
    </source>
</evidence>
<dbReference type="GO" id="GO:0003735">
    <property type="term" value="F:structural constituent of ribosome"/>
    <property type="evidence" value="ECO:0007669"/>
    <property type="project" value="TreeGrafter"/>
</dbReference>
<dbReference type="STRING" id="94237.ENSMMOP00000018994"/>